<evidence type="ECO:0000313" key="3">
    <source>
        <dbReference type="Proteomes" id="UP000051515"/>
    </source>
</evidence>
<dbReference type="Pfam" id="PF13280">
    <property type="entry name" value="WYL"/>
    <property type="match status" value="1"/>
</dbReference>
<dbReference type="OrthoDB" id="2292794at2"/>
<organism evidence="2 3">
    <name type="scientific">Companilactobacillus bobalius DSM 19674</name>
    <dbReference type="NCBI Taxonomy" id="1423788"/>
    <lineage>
        <taxon>Bacteria</taxon>
        <taxon>Bacillati</taxon>
        <taxon>Bacillota</taxon>
        <taxon>Bacilli</taxon>
        <taxon>Lactobacillales</taxon>
        <taxon>Lactobacillaceae</taxon>
        <taxon>Companilactobacillus</taxon>
        <taxon>Companilactobacillus bobalius</taxon>
    </lineage>
</organism>
<dbReference type="RefSeq" id="WP_056951943.1">
    <property type="nucleotide sequence ID" value="NZ_AZDY01000037.1"/>
</dbReference>
<dbReference type="PATRIC" id="fig|1423788.3.peg.1678"/>
<accession>A0A0R1KHQ7</accession>
<dbReference type="InterPro" id="IPR026881">
    <property type="entry name" value="WYL_dom"/>
</dbReference>
<dbReference type="AlphaFoldDB" id="A0A0R1KHQ7"/>
<dbReference type="PROSITE" id="PS52050">
    <property type="entry name" value="WYL"/>
    <property type="match status" value="1"/>
</dbReference>
<dbReference type="EMBL" id="AZDY01000037">
    <property type="protein sequence ID" value="KRK82824.1"/>
    <property type="molecule type" value="Genomic_DNA"/>
</dbReference>
<dbReference type="STRING" id="1423788.FC78_GL001627"/>
<comment type="caution">
    <text evidence="2">The sequence shown here is derived from an EMBL/GenBank/DDBJ whole genome shotgun (WGS) entry which is preliminary data.</text>
</comment>
<keyword evidence="3" id="KW-1185">Reference proteome</keyword>
<name>A0A0R1KHQ7_9LACO</name>
<proteinExistence type="predicted"/>
<feature type="domain" description="WYL" evidence="1">
    <location>
        <begin position="185"/>
        <end position="247"/>
    </location>
</feature>
<protein>
    <recommendedName>
        <fullName evidence="1">WYL domain-containing protein</fullName>
    </recommendedName>
</protein>
<gene>
    <name evidence="2" type="ORF">FC78_GL001627</name>
</gene>
<sequence>MAKELDLFVLLLDSTKPLTNSEIMIELQKSKKTTDNKKKIKPDSLMQKIRRQEIQLQKVIEEYDFLDERFVFLKDIRKVGGKEQLTYKINYRGDIESDLNGNLFNISPENLPNQKEILVLTKLLVANRALNNTETVDLSNHLLNLLANRAKKNVKNTVLEAKLKKSFISEKDGRIDFIWELENNISNYTEIEFDYINKEFNNDPIITREKIMPVHLLFNNYYFFLRGFNLDKEEYKTYRIDWIKDKKVSELGKNTKLYRSIMEDHEQINQKNILAYEGEQKTITFEYHGYINYVLDKFPSAIVLHKDLKKDNEFDFPVSEIQISVNYSDGVKMWLLSEAPILKIIGPESVKNDMKNLLKKSLNLYDEDKDLH</sequence>
<evidence type="ECO:0000259" key="1">
    <source>
        <dbReference type="Pfam" id="PF13280"/>
    </source>
</evidence>
<dbReference type="Proteomes" id="UP000051515">
    <property type="component" value="Unassembled WGS sequence"/>
</dbReference>
<reference evidence="2 3" key="1">
    <citation type="journal article" date="2015" name="Genome Announc.">
        <title>Expanding the biotechnology potential of lactobacilli through comparative genomics of 213 strains and associated genera.</title>
        <authorList>
            <person name="Sun Z."/>
            <person name="Harris H.M."/>
            <person name="McCann A."/>
            <person name="Guo C."/>
            <person name="Argimon S."/>
            <person name="Zhang W."/>
            <person name="Yang X."/>
            <person name="Jeffery I.B."/>
            <person name="Cooney J.C."/>
            <person name="Kagawa T.F."/>
            <person name="Liu W."/>
            <person name="Song Y."/>
            <person name="Salvetti E."/>
            <person name="Wrobel A."/>
            <person name="Rasinkangas P."/>
            <person name="Parkhill J."/>
            <person name="Rea M.C."/>
            <person name="O'Sullivan O."/>
            <person name="Ritari J."/>
            <person name="Douillard F.P."/>
            <person name="Paul Ross R."/>
            <person name="Yang R."/>
            <person name="Briner A.E."/>
            <person name="Felis G.E."/>
            <person name="de Vos W.M."/>
            <person name="Barrangou R."/>
            <person name="Klaenhammer T.R."/>
            <person name="Caufield P.W."/>
            <person name="Cui Y."/>
            <person name="Zhang H."/>
            <person name="O'Toole P.W."/>
        </authorList>
    </citation>
    <scope>NUCLEOTIDE SEQUENCE [LARGE SCALE GENOMIC DNA]</scope>
    <source>
        <strain evidence="2 3">DSM 19674</strain>
    </source>
</reference>
<evidence type="ECO:0000313" key="2">
    <source>
        <dbReference type="EMBL" id="KRK82824.1"/>
    </source>
</evidence>